<organism evidence="1 2">
    <name type="scientific">Hahella chejuensis (strain KCTC 2396)</name>
    <dbReference type="NCBI Taxonomy" id="349521"/>
    <lineage>
        <taxon>Bacteria</taxon>
        <taxon>Pseudomonadati</taxon>
        <taxon>Pseudomonadota</taxon>
        <taxon>Gammaproteobacteria</taxon>
        <taxon>Oceanospirillales</taxon>
        <taxon>Hahellaceae</taxon>
        <taxon>Hahella</taxon>
    </lineage>
</organism>
<evidence type="ECO:0000313" key="2">
    <source>
        <dbReference type="Proteomes" id="UP000000238"/>
    </source>
</evidence>
<evidence type="ECO:0000313" key="1">
    <source>
        <dbReference type="EMBL" id="ABC33613.1"/>
    </source>
</evidence>
<dbReference type="Proteomes" id="UP000000238">
    <property type="component" value="Chromosome"/>
</dbReference>
<accession>Q2S6W1</accession>
<dbReference type="HOGENOM" id="CLU_143569_0_0_6"/>
<evidence type="ECO:0008006" key="3">
    <source>
        <dbReference type="Google" id="ProtNLM"/>
    </source>
</evidence>
<name>Q2S6W1_HAHCH</name>
<dbReference type="AlphaFoldDB" id="Q2S6W1"/>
<dbReference type="EMBL" id="CP000155">
    <property type="protein sequence ID" value="ABC33613.1"/>
    <property type="molecule type" value="Genomic_DNA"/>
</dbReference>
<sequence>MKTVTLFRPTGPNELALVEESGFKRWPPRLSEQPIFYPVCNEDYARQIARDWNVKDSGVGYVTRFAVDADYLSRFDVKVVGGREHAEYWIPAEQLEEFNDHIIGGIEVIATYREK</sequence>
<dbReference type="OrthoDB" id="883590at2"/>
<proteinExistence type="predicted"/>
<protein>
    <recommendedName>
        <fullName evidence="3">ADP-ribosylation/crystallin J1</fullName>
    </recommendedName>
</protein>
<reference evidence="1 2" key="1">
    <citation type="journal article" date="2005" name="Nucleic Acids Res.">
        <title>Genomic blueprint of Hahella chejuensis, a marine microbe producing an algicidal agent.</title>
        <authorList>
            <person name="Jeong H."/>
            <person name="Yim J.H."/>
            <person name="Lee C."/>
            <person name="Choi S.-H."/>
            <person name="Park Y.K."/>
            <person name="Yoon S.H."/>
            <person name="Hur C.-G."/>
            <person name="Kang H.-Y."/>
            <person name="Kim D."/>
            <person name="Lee H.H."/>
            <person name="Park K.H."/>
            <person name="Park S.-H."/>
            <person name="Park H.-S."/>
            <person name="Lee H.K."/>
            <person name="Oh T.K."/>
            <person name="Kim J.F."/>
        </authorList>
    </citation>
    <scope>NUCLEOTIDE SEQUENCE [LARGE SCALE GENOMIC DNA]</scope>
    <source>
        <strain evidence="1 2">KCTC 2396</strain>
    </source>
</reference>
<keyword evidence="2" id="KW-1185">Reference proteome</keyword>
<gene>
    <name evidence="1" type="ordered locus">HCH_06998</name>
</gene>
<dbReference type="KEGG" id="hch:HCH_06998"/>
<dbReference type="RefSeq" id="WP_011400663.1">
    <property type="nucleotide sequence ID" value="NC_007645.1"/>
</dbReference>
<dbReference type="eggNOG" id="COG1397">
    <property type="taxonomic scope" value="Bacteria"/>
</dbReference>
<dbReference type="STRING" id="349521.HCH_06998"/>